<dbReference type="RefSeq" id="YP_009791098.1">
    <property type="nucleotide sequence ID" value="NC_047836.1"/>
</dbReference>
<name>A0A222G396_9CAUD</name>
<organism evidence="1 2">
    <name type="scientific">Marinomonas phage CB5A</name>
    <dbReference type="NCBI Taxonomy" id="2022859"/>
    <lineage>
        <taxon>Viruses</taxon>
        <taxon>Duplodnaviria</taxon>
        <taxon>Heunggongvirae</taxon>
        <taxon>Uroviricota</taxon>
        <taxon>Caudoviricetes</taxon>
        <taxon>Autographivirales</taxon>
        <taxon>Autosignataviridae</taxon>
        <taxon>Colwellvirinae</taxon>
        <taxon>Murciavirus</taxon>
        <taxon>Murciavirus CB5A</taxon>
    </lineage>
</organism>
<dbReference type="Proteomes" id="UP000222540">
    <property type="component" value="Segment"/>
</dbReference>
<dbReference type="GeneID" id="54981267"/>
<dbReference type="EMBL" id="MF481197">
    <property type="protein sequence ID" value="ASP46259.1"/>
    <property type="molecule type" value="Genomic_DNA"/>
</dbReference>
<proteinExistence type="predicted"/>
<evidence type="ECO:0000313" key="1">
    <source>
        <dbReference type="EMBL" id="ASP46259.1"/>
    </source>
</evidence>
<reference evidence="1 2" key="1">
    <citation type="submission" date="2017-07" db="EMBL/GenBank/DDBJ databases">
        <title>Complete genome sequence of the Marinomonas phage CB5A.</title>
        <authorList>
            <person name="Lucas-Elio P."/>
            <person name="Aroca-Crevillen A."/>
            <person name="Garcia-Guillen I.M."/>
            <person name="Silas S."/>
            <person name="Fire A.Z."/>
            <person name="Sanchez-Amat A."/>
        </authorList>
    </citation>
    <scope>NUCLEOTIDE SEQUENCE [LARGE SCALE GENOMIC DNA]</scope>
</reference>
<protein>
    <submittedName>
        <fullName evidence="1">Uncharacterized protein</fullName>
    </submittedName>
</protein>
<evidence type="ECO:0000313" key="2">
    <source>
        <dbReference type="Proteomes" id="UP000222540"/>
    </source>
</evidence>
<sequence>MQITESMFKSAVKELRDLFLDETIKLSDKGFNYKPTDNAPESFNELKISPFNKKTESIALQTKDTLSYVNGKYVDVKGDNVRVKRKLKIIPVANYGSSSSIYGNYFNTVFRFWHDALHLGLNEDFSMKGEEAVANQHIQAAKDAGLSNLAIAILTFDTIGQVRYYYSHKEFVNNQESFIRSCLQHGMSVATRIKH</sequence>
<dbReference type="KEGG" id="vg:54981267"/>
<accession>A0A222G396</accession>